<dbReference type="SUPFAM" id="SSF53597">
    <property type="entry name" value="Dihydrofolate reductase-like"/>
    <property type="match status" value="1"/>
</dbReference>
<sequence length="160" mass="17836">MEIILIAAIGENGEMGHNNELLWHLPGDLPRFKQLTMGSPIIMGRKTFDSIGRALPGRLNIVLTENSEWQADGVTVANSIHAALELANEADTGRAFVIGGGQIYKLFLAYATKLELTEVYDTPVADTYFPLFSSNDFVEVQREKIIDKEPAFDYVTYQRV</sequence>
<reference evidence="10" key="1">
    <citation type="journal article" date="2014" name="Int. J. Syst. Evol. Microbiol.">
        <title>Complete genome sequence of Corynebacterium casei LMG S-19264T (=DSM 44701T), isolated from a smear-ripened cheese.</title>
        <authorList>
            <consortium name="US DOE Joint Genome Institute (JGI-PGF)"/>
            <person name="Walter F."/>
            <person name="Albersmeier A."/>
            <person name="Kalinowski J."/>
            <person name="Ruckert C."/>
        </authorList>
    </citation>
    <scope>NUCLEOTIDE SEQUENCE</scope>
    <source>
        <strain evidence="10">KCTC 12711</strain>
    </source>
</reference>
<keyword evidence="6 8" id="KW-0560">Oxidoreductase</keyword>
<dbReference type="PROSITE" id="PS51330">
    <property type="entry name" value="DHFR_2"/>
    <property type="match status" value="1"/>
</dbReference>
<dbReference type="InterPro" id="IPR012259">
    <property type="entry name" value="DHFR"/>
</dbReference>
<comment type="function">
    <text evidence="7 8">Key enzyme in folate metabolism. Catalyzes an essential reaction for de novo glycine and purine synthesis, and for DNA precursor synthesis.</text>
</comment>
<dbReference type="InterPro" id="IPR001796">
    <property type="entry name" value="DHFR_dom"/>
</dbReference>
<dbReference type="EMBL" id="BMXA01000007">
    <property type="protein sequence ID" value="GHA19069.1"/>
    <property type="molecule type" value="Genomic_DNA"/>
</dbReference>
<keyword evidence="11" id="KW-1185">Reference proteome</keyword>
<evidence type="ECO:0000256" key="1">
    <source>
        <dbReference type="ARBA" id="ARBA00004903"/>
    </source>
</evidence>
<dbReference type="Proteomes" id="UP000614811">
    <property type="component" value="Unassembled WGS sequence"/>
</dbReference>
<dbReference type="Pfam" id="PF00186">
    <property type="entry name" value="DHFR_1"/>
    <property type="match status" value="1"/>
</dbReference>
<dbReference type="GO" id="GO:0004146">
    <property type="term" value="F:dihydrofolate reductase activity"/>
    <property type="evidence" value="ECO:0007669"/>
    <property type="project" value="UniProtKB-EC"/>
</dbReference>
<dbReference type="CDD" id="cd00209">
    <property type="entry name" value="DHFR"/>
    <property type="match status" value="1"/>
</dbReference>
<evidence type="ECO:0000313" key="10">
    <source>
        <dbReference type="EMBL" id="GHA19069.1"/>
    </source>
</evidence>
<evidence type="ECO:0000256" key="6">
    <source>
        <dbReference type="ARBA" id="ARBA00023002"/>
    </source>
</evidence>
<keyword evidence="4 8" id="KW-0554">One-carbon metabolism</keyword>
<dbReference type="GO" id="GO:0046655">
    <property type="term" value="P:folic acid metabolic process"/>
    <property type="evidence" value="ECO:0007669"/>
    <property type="project" value="TreeGrafter"/>
</dbReference>
<dbReference type="RefSeq" id="WP_189402627.1">
    <property type="nucleotide sequence ID" value="NZ_BMXA01000007.1"/>
</dbReference>
<evidence type="ECO:0000256" key="4">
    <source>
        <dbReference type="ARBA" id="ARBA00022563"/>
    </source>
</evidence>
<accession>A0A918VSK9</accession>
<evidence type="ECO:0000256" key="5">
    <source>
        <dbReference type="ARBA" id="ARBA00022857"/>
    </source>
</evidence>
<dbReference type="Gene3D" id="3.40.430.10">
    <property type="entry name" value="Dihydrofolate Reductase, subunit A"/>
    <property type="match status" value="1"/>
</dbReference>
<organism evidence="10 11">
    <name type="scientific">Arenicella chitinivorans</name>
    <dbReference type="NCBI Taxonomy" id="1329800"/>
    <lineage>
        <taxon>Bacteria</taxon>
        <taxon>Pseudomonadati</taxon>
        <taxon>Pseudomonadota</taxon>
        <taxon>Gammaproteobacteria</taxon>
        <taxon>Arenicellales</taxon>
        <taxon>Arenicellaceae</taxon>
        <taxon>Arenicella</taxon>
    </lineage>
</organism>
<evidence type="ECO:0000313" key="11">
    <source>
        <dbReference type="Proteomes" id="UP000614811"/>
    </source>
</evidence>
<comment type="similarity">
    <text evidence="2 8">Belongs to the dihydrofolate reductase family.</text>
</comment>
<reference evidence="10" key="2">
    <citation type="submission" date="2020-09" db="EMBL/GenBank/DDBJ databases">
        <authorList>
            <person name="Sun Q."/>
            <person name="Kim S."/>
        </authorList>
    </citation>
    <scope>NUCLEOTIDE SEQUENCE</scope>
    <source>
        <strain evidence="10">KCTC 12711</strain>
    </source>
</reference>
<evidence type="ECO:0000256" key="8">
    <source>
        <dbReference type="PIRNR" id="PIRNR000194"/>
    </source>
</evidence>
<dbReference type="PANTHER" id="PTHR48069:SF3">
    <property type="entry name" value="DIHYDROFOLATE REDUCTASE"/>
    <property type="match status" value="1"/>
</dbReference>
<comment type="caution">
    <text evidence="10">The sequence shown here is derived from an EMBL/GenBank/DDBJ whole genome shotgun (WGS) entry which is preliminary data.</text>
</comment>
<dbReference type="EC" id="1.5.1.3" evidence="3 8"/>
<dbReference type="PRINTS" id="PR00070">
    <property type="entry name" value="DHFR"/>
</dbReference>
<protein>
    <recommendedName>
        <fullName evidence="3 8">Dihydrofolate reductase</fullName>
        <ecNumber evidence="3 8">1.5.1.3</ecNumber>
    </recommendedName>
</protein>
<gene>
    <name evidence="10" type="primary">folA</name>
    <name evidence="10" type="ORF">GCM10008090_31050</name>
</gene>
<comment type="pathway">
    <text evidence="1 8">Cofactor biosynthesis; tetrahydrofolate biosynthesis; 5,6,7,8-tetrahydrofolate from 7,8-dihydrofolate: step 1/1.</text>
</comment>
<dbReference type="GO" id="GO:0050661">
    <property type="term" value="F:NADP binding"/>
    <property type="evidence" value="ECO:0007669"/>
    <property type="project" value="InterPro"/>
</dbReference>
<evidence type="ECO:0000256" key="2">
    <source>
        <dbReference type="ARBA" id="ARBA00009539"/>
    </source>
</evidence>
<evidence type="ECO:0000256" key="3">
    <source>
        <dbReference type="ARBA" id="ARBA00012856"/>
    </source>
</evidence>
<evidence type="ECO:0000259" key="9">
    <source>
        <dbReference type="PROSITE" id="PS51330"/>
    </source>
</evidence>
<dbReference type="PANTHER" id="PTHR48069">
    <property type="entry name" value="DIHYDROFOLATE REDUCTASE"/>
    <property type="match status" value="1"/>
</dbReference>
<dbReference type="GO" id="GO:0006730">
    <property type="term" value="P:one-carbon metabolic process"/>
    <property type="evidence" value="ECO:0007669"/>
    <property type="project" value="UniProtKB-KW"/>
</dbReference>
<dbReference type="InterPro" id="IPR024072">
    <property type="entry name" value="DHFR-like_dom_sf"/>
</dbReference>
<dbReference type="AlphaFoldDB" id="A0A918VSK9"/>
<proteinExistence type="inferred from homology"/>
<dbReference type="PIRSF" id="PIRSF000194">
    <property type="entry name" value="DHFR"/>
    <property type="match status" value="1"/>
</dbReference>
<dbReference type="GO" id="GO:0046654">
    <property type="term" value="P:tetrahydrofolate biosynthetic process"/>
    <property type="evidence" value="ECO:0007669"/>
    <property type="project" value="InterPro"/>
</dbReference>
<dbReference type="GO" id="GO:0046452">
    <property type="term" value="P:dihydrofolate metabolic process"/>
    <property type="evidence" value="ECO:0007669"/>
    <property type="project" value="TreeGrafter"/>
</dbReference>
<evidence type="ECO:0000256" key="7">
    <source>
        <dbReference type="ARBA" id="ARBA00025067"/>
    </source>
</evidence>
<comment type="catalytic activity">
    <reaction evidence="8">
        <text>(6S)-5,6,7,8-tetrahydrofolate + NADP(+) = 7,8-dihydrofolate + NADPH + H(+)</text>
        <dbReference type="Rhea" id="RHEA:15009"/>
        <dbReference type="ChEBI" id="CHEBI:15378"/>
        <dbReference type="ChEBI" id="CHEBI:57451"/>
        <dbReference type="ChEBI" id="CHEBI:57453"/>
        <dbReference type="ChEBI" id="CHEBI:57783"/>
        <dbReference type="ChEBI" id="CHEBI:58349"/>
        <dbReference type="EC" id="1.5.1.3"/>
    </reaction>
</comment>
<feature type="domain" description="DHFR" evidence="9">
    <location>
        <begin position="2"/>
        <end position="159"/>
    </location>
</feature>
<keyword evidence="5 8" id="KW-0521">NADP</keyword>
<dbReference type="GO" id="GO:0005829">
    <property type="term" value="C:cytosol"/>
    <property type="evidence" value="ECO:0007669"/>
    <property type="project" value="TreeGrafter"/>
</dbReference>
<name>A0A918VSK9_9GAMM</name>